<gene>
    <name evidence="2" type="ORF">IE986_22520</name>
</gene>
<protein>
    <submittedName>
        <fullName evidence="2">Glycosyltransferase</fullName>
    </submittedName>
</protein>
<evidence type="ECO:0000313" key="2">
    <source>
        <dbReference type="EMBL" id="MBD3702522.1"/>
    </source>
</evidence>
<feature type="domain" description="Glycosyl transferase family 1" evidence="1">
    <location>
        <begin position="1"/>
        <end position="37"/>
    </location>
</feature>
<dbReference type="GO" id="GO:0016757">
    <property type="term" value="F:glycosyltransferase activity"/>
    <property type="evidence" value="ECO:0007669"/>
    <property type="project" value="InterPro"/>
</dbReference>
<dbReference type="InterPro" id="IPR001296">
    <property type="entry name" value="Glyco_trans_1"/>
</dbReference>
<dbReference type="Pfam" id="PF00534">
    <property type="entry name" value="Glycos_transf_1"/>
    <property type="match status" value="1"/>
</dbReference>
<dbReference type="Gene3D" id="3.40.50.2000">
    <property type="entry name" value="Glycogen Phosphorylase B"/>
    <property type="match status" value="1"/>
</dbReference>
<reference evidence="2" key="1">
    <citation type="submission" date="2020-07" db="EMBL/GenBank/DDBJ databases">
        <title>Clinical and genomic characterization of carbapenemase-producing Enterobacterales causing secondary infections during the COVID-19 crisis at a New York City hospital.</title>
        <authorList>
            <person name="Gomez-Simmonds A."/>
            <person name="Annavajhala M.K."/>
            <person name="Uhlemann A.-C."/>
        </authorList>
    </citation>
    <scope>NUCLEOTIDE SEQUENCE</scope>
    <source>
        <strain evidence="2">NK1590</strain>
    </source>
</reference>
<dbReference type="EMBL" id="JACXTD010000003">
    <property type="protein sequence ID" value="MBD3702522.1"/>
    <property type="molecule type" value="Genomic_DNA"/>
</dbReference>
<dbReference type="AlphaFoldDB" id="A0A927DEM9"/>
<dbReference type="Proteomes" id="UP000655796">
    <property type="component" value="Unassembled WGS sequence"/>
</dbReference>
<organism evidence="2 3">
    <name type="scientific">Klebsiella pneumoniae</name>
    <dbReference type="NCBI Taxonomy" id="573"/>
    <lineage>
        <taxon>Bacteria</taxon>
        <taxon>Pseudomonadati</taxon>
        <taxon>Pseudomonadota</taxon>
        <taxon>Gammaproteobacteria</taxon>
        <taxon>Enterobacterales</taxon>
        <taxon>Enterobacteriaceae</taxon>
        <taxon>Klebsiella/Raoultella group</taxon>
        <taxon>Klebsiella</taxon>
        <taxon>Klebsiella pneumoniae complex</taxon>
    </lineage>
</organism>
<dbReference type="SUPFAM" id="SSF53756">
    <property type="entry name" value="UDP-Glycosyltransferase/glycogen phosphorylase"/>
    <property type="match status" value="1"/>
</dbReference>
<accession>A0A927DEM9</accession>
<proteinExistence type="predicted"/>
<evidence type="ECO:0000259" key="1">
    <source>
        <dbReference type="Pfam" id="PF00534"/>
    </source>
</evidence>
<name>A0A927DEM9_KLEPN</name>
<evidence type="ECO:0000313" key="3">
    <source>
        <dbReference type="Proteomes" id="UP000655796"/>
    </source>
</evidence>
<sequence>MVPLEAMSYGLPVISSDATSLPEAIKHRVTGYLSKVSLHQILQMCWINLI</sequence>
<comment type="caution">
    <text evidence="2">The sequence shown here is derived from an EMBL/GenBank/DDBJ whole genome shotgun (WGS) entry which is preliminary data.</text>
</comment>